<keyword evidence="2" id="KW-1185">Reference proteome</keyword>
<reference evidence="1" key="1">
    <citation type="submission" date="2021-03" db="EMBL/GenBank/DDBJ databases">
        <title>Evolutionary innovations through gain and loss of genes in the ectomycorrhizal Boletales.</title>
        <authorList>
            <person name="Wu G."/>
            <person name="Miyauchi S."/>
            <person name="Morin E."/>
            <person name="Yang Z.-L."/>
            <person name="Xu J."/>
            <person name="Martin F.M."/>
        </authorList>
    </citation>
    <scope>NUCLEOTIDE SEQUENCE</scope>
    <source>
        <strain evidence="1">BR01</strain>
    </source>
</reference>
<evidence type="ECO:0000313" key="1">
    <source>
        <dbReference type="EMBL" id="KAG6369731.1"/>
    </source>
</evidence>
<dbReference type="EMBL" id="JAGFBS010000067">
    <property type="protein sequence ID" value="KAG6369731.1"/>
    <property type="molecule type" value="Genomic_DNA"/>
</dbReference>
<dbReference type="CDD" id="cd07822">
    <property type="entry name" value="SRPBCC_4"/>
    <property type="match status" value="1"/>
</dbReference>
<evidence type="ECO:0008006" key="3">
    <source>
        <dbReference type="Google" id="ProtNLM"/>
    </source>
</evidence>
<dbReference type="PANTHER" id="PTHR36166">
    <property type="entry name" value="CHROMOSOME 9, WHOLE GENOME SHOTGUN SEQUENCE"/>
    <property type="match status" value="1"/>
</dbReference>
<dbReference type="AlphaFoldDB" id="A0A8I2YDA7"/>
<dbReference type="PANTHER" id="PTHR36166:SF1">
    <property type="entry name" value="SRPBCC DOMAIN-CONTAINING PROTEIN"/>
    <property type="match status" value="1"/>
</dbReference>
<accession>A0A8I2YDA7</accession>
<dbReference type="Gene3D" id="3.30.530.20">
    <property type="match status" value="1"/>
</dbReference>
<evidence type="ECO:0000313" key="2">
    <source>
        <dbReference type="Proteomes" id="UP000683000"/>
    </source>
</evidence>
<name>A0A8I2YDA7_9AGAM</name>
<dbReference type="OrthoDB" id="509124at2759"/>
<organism evidence="1 2">
    <name type="scientific">Boletus reticuloceps</name>
    <dbReference type="NCBI Taxonomy" id="495285"/>
    <lineage>
        <taxon>Eukaryota</taxon>
        <taxon>Fungi</taxon>
        <taxon>Dikarya</taxon>
        <taxon>Basidiomycota</taxon>
        <taxon>Agaricomycotina</taxon>
        <taxon>Agaricomycetes</taxon>
        <taxon>Agaricomycetidae</taxon>
        <taxon>Boletales</taxon>
        <taxon>Boletineae</taxon>
        <taxon>Boletaceae</taxon>
        <taxon>Boletoideae</taxon>
        <taxon>Boletus</taxon>
    </lineage>
</organism>
<proteinExistence type="predicted"/>
<comment type="caution">
    <text evidence="1">The sequence shown here is derived from an EMBL/GenBank/DDBJ whole genome shotgun (WGS) entry which is preliminary data.</text>
</comment>
<sequence>MSNQGLPPLASEGVFTASTSITIDAPRNTVWNVLMDWGSYHEWNPFVRNQCIADASKKPLPASQQTPRAGAHLLIHPVHIPPSFDPPEIFPASSGFVIITTMDSDNYRCAWNTVGYPSWLLTTERWQTLVEVVEDGRKKTRYESIEVFGGLLAYLIRIFAGSGLQAGFSAMAEGLKKRPPANPDTATESTI</sequence>
<protein>
    <recommendedName>
        <fullName evidence="3">Coenzyme Q-binding protein COQ10 START domain-containing protein</fullName>
    </recommendedName>
</protein>
<dbReference type="SUPFAM" id="SSF55961">
    <property type="entry name" value="Bet v1-like"/>
    <property type="match status" value="1"/>
</dbReference>
<gene>
    <name evidence="1" type="ORF">JVT61DRAFT_13600</name>
</gene>
<dbReference type="Proteomes" id="UP000683000">
    <property type="component" value="Unassembled WGS sequence"/>
</dbReference>
<dbReference type="InterPro" id="IPR023393">
    <property type="entry name" value="START-like_dom_sf"/>
</dbReference>